<dbReference type="EMBL" id="GEDG01042361">
    <property type="protein sequence ID" value="JAP06210.1"/>
    <property type="molecule type" value="Transcribed_RNA"/>
</dbReference>
<accession>A0A0V0GDH0</accession>
<sequence>MMIVFSNGFCCCCLSTWCLVSLHSLKEVTNINNQTMFNRFNIDDPLVRAHQSDVEVMKTGSVCLPEA</sequence>
<dbReference type="AlphaFoldDB" id="A0A0V0GDH0"/>
<evidence type="ECO:0000313" key="2">
    <source>
        <dbReference type="EMBL" id="JAP06210.1"/>
    </source>
</evidence>
<organism evidence="2">
    <name type="scientific">Solanum chacoense</name>
    <name type="common">Chaco potato</name>
    <dbReference type="NCBI Taxonomy" id="4108"/>
    <lineage>
        <taxon>Eukaryota</taxon>
        <taxon>Viridiplantae</taxon>
        <taxon>Streptophyta</taxon>
        <taxon>Embryophyta</taxon>
        <taxon>Tracheophyta</taxon>
        <taxon>Spermatophyta</taxon>
        <taxon>Magnoliopsida</taxon>
        <taxon>eudicotyledons</taxon>
        <taxon>Gunneridae</taxon>
        <taxon>Pentapetalae</taxon>
        <taxon>asterids</taxon>
        <taxon>lamiids</taxon>
        <taxon>Solanales</taxon>
        <taxon>Solanaceae</taxon>
        <taxon>Solanoideae</taxon>
        <taxon>Solaneae</taxon>
        <taxon>Solanum</taxon>
    </lineage>
</organism>
<reference evidence="2" key="1">
    <citation type="submission" date="2015-12" db="EMBL/GenBank/DDBJ databases">
        <title>Gene expression during late stages of embryo sac development: a critical building block for successful pollen-pistil interactions.</title>
        <authorList>
            <person name="Liu Y."/>
            <person name="Joly V."/>
            <person name="Sabar M."/>
            <person name="Matton D.P."/>
        </authorList>
    </citation>
    <scope>NUCLEOTIDE SEQUENCE</scope>
</reference>
<keyword evidence="1" id="KW-0732">Signal</keyword>
<proteinExistence type="predicted"/>
<evidence type="ECO:0000256" key="1">
    <source>
        <dbReference type="SAM" id="SignalP"/>
    </source>
</evidence>
<protein>
    <submittedName>
        <fullName evidence="2">Putative ovule protein</fullName>
    </submittedName>
</protein>
<feature type="signal peptide" evidence="1">
    <location>
        <begin position="1"/>
        <end position="18"/>
    </location>
</feature>
<feature type="non-terminal residue" evidence="2">
    <location>
        <position position="67"/>
    </location>
</feature>
<name>A0A0V0GDH0_SOLCH</name>
<feature type="chain" id="PRO_5006865240" evidence="1">
    <location>
        <begin position="19"/>
        <end position="67"/>
    </location>
</feature>